<dbReference type="Proteomes" id="UP000070263">
    <property type="component" value="Unassembled WGS sequence"/>
</dbReference>
<dbReference type="AlphaFoldDB" id="A0A133VMP2"/>
<organism evidence="3 4">
    <name type="scientific">candidate division MSBL1 archaeon SCGC-AAA382A20</name>
    <dbReference type="NCBI Taxonomy" id="1698280"/>
    <lineage>
        <taxon>Archaea</taxon>
        <taxon>Methanobacteriati</taxon>
        <taxon>Methanobacteriota</taxon>
        <taxon>candidate division MSBL1</taxon>
    </lineage>
</organism>
<name>A0A133VMP2_9EURY</name>
<gene>
    <name evidence="3" type="ORF">AKJ51_00575</name>
</gene>
<dbReference type="PANTHER" id="PTHR36120:SF1">
    <property type="entry name" value="L-FUCOSE ISOMERASE C-TERMINAL DOMAIN-CONTAINING PROTEIN"/>
    <property type="match status" value="1"/>
</dbReference>
<dbReference type="SUPFAM" id="SSF53743">
    <property type="entry name" value="FucI/AraA N-terminal and middle domains"/>
    <property type="match status" value="1"/>
</dbReference>
<comment type="caution">
    <text evidence="3">The sequence shown here is derived from an EMBL/GenBank/DDBJ whole genome shotgun (WGS) entry which is preliminary data.</text>
</comment>
<evidence type="ECO:0008006" key="5">
    <source>
        <dbReference type="Google" id="ProtNLM"/>
    </source>
</evidence>
<keyword evidence="2" id="KW-0119">Carbohydrate metabolism</keyword>
<protein>
    <recommendedName>
        <fullName evidence="5">L-fucose isomerase C-terminal domain-containing protein</fullName>
    </recommendedName>
</protein>
<keyword evidence="1" id="KW-0413">Isomerase</keyword>
<evidence type="ECO:0000256" key="1">
    <source>
        <dbReference type="ARBA" id="ARBA00023235"/>
    </source>
</evidence>
<evidence type="ECO:0000313" key="4">
    <source>
        <dbReference type="Proteomes" id="UP000070263"/>
    </source>
</evidence>
<dbReference type="GO" id="GO:0016861">
    <property type="term" value="F:intramolecular oxidoreductase activity, interconverting aldoses and ketoses"/>
    <property type="evidence" value="ECO:0007669"/>
    <property type="project" value="InterPro"/>
</dbReference>
<dbReference type="GO" id="GO:0005737">
    <property type="term" value="C:cytoplasm"/>
    <property type="evidence" value="ECO:0007669"/>
    <property type="project" value="InterPro"/>
</dbReference>
<proteinExistence type="predicted"/>
<sequence length="447" mass="50234">MNMKVGWIVLGKTQDEPYVDQWGLMKSEKDLQEEYSTIEEEVGGIEEETDFQFFGGDIVRNIPEALDLAEKYNGCDVVVVFAVSGAGTRKLLNALTTYGVPMIFFNKIEENRIYGHALYQQWYEKDAVEEFKEVDLAINDYGKLVGKLKAHRAVKNLEESKILCVGEPNDFFKGGLAARAAVDKFRPAIDYMSFETFNEKLEGKSLEDEEVVEVKDQFLEGAETITDEVDKETGLKSARVYVVLKELIEEKGYDGLTINCLSGILDLVDTTPCLAFQRLRDEGTPAVCEADIPQLVTTILLRYIADKPTFINDPIIVPDENKVIVAHCTAPTKMAGFDEEAECYDASLHHETKLGLAPSVKFREGQEVTLAGVSHDFDEMVATGGKITRNTDYHICISQAELEVEDAKFLFDNFKGFHWVLVYGDWMEELKKAVDLLGMELLYPEGS</sequence>
<dbReference type="InterPro" id="IPR009015">
    <property type="entry name" value="Fucose_isomerase_N/cen_sf"/>
</dbReference>
<dbReference type="PANTHER" id="PTHR36120">
    <property type="entry name" value="FUCOSE ISOMERASE"/>
    <property type="match status" value="1"/>
</dbReference>
<dbReference type="GO" id="GO:0005996">
    <property type="term" value="P:monosaccharide metabolic process"/>
    <property type="evidence" value="ECO:0007669"/>
    <property type="project" value="InterPro"/>
</dbReference>
<accession>A0A133VMP2</accession>
<keyword evidence="4" id="KW-1185">Reference proteome</keyword>
<dbReference type="EMBL" id="LHYE01000003">
    <property type="protein sequence ID" value="KXB07673.1"/>
    <property type="molecule type" value="Genomic_DNA"/>
</dbReference>
<reference evidence="3 4" key="1">
    <citation type="journal article" date="2016" name="Sci. Rep.">
        <title>Metabolic traits of an uncultured archaeal lineage -MSBL1- from brine pools of the Red Sea.</title>
        <authorList>
            <person name="Mwirichia R."/>
            <person name="Alam I."/>
            <person name="Rashid M."/>
            <person name="Vinu M."/>
            <person name="Ba-Alawi W."/>
            <person name="Anthony Kamau A."/>
            <person name="Kamanda Ngugi D."/>
            <person name="Goker M."/>
            <person name="Klenk H.P."/>
            <person name="Bajic V."/>
            <person name="Stingl U."/>
        </authorList>
    </citation>
    <scope>NUCLEOTIDE SEQUENCE [LARGE SCALE GENOMIC DNA]</scope>
    <source>
        <strain evidence="3">SCGC-AAA382A20</strain>
    </source>
</reference>
<evidence type="ECO:0000256" key="2">
    <source>
        <dbReference type="ARBA" id="ARBA00023277"/>
    </source>
</evidence>
<evidence type="ECO:0000313" key="3">
    <source>
        <dbReference type="EMBL" id="KXB07673.1"/>
    </source>
</evidence>